<dbReference type="PROSITE" id="PS50983">
    <property type="entry name" value="FE_B12_PBP"/>
    <property type="match status" value="1"/>
</dbReference>
<dbReference type="RefSeq" id="WP_140010321.1">
    <property type="nucleotide sequence ID" value="NZ_JBHMDG010000016.1"/>
</dbReference>
<protein>
    <submittedName>
        <fullName evidence="7">ABC transporter substrate-binding protein</fullName>
    </submittedName>
</protein>
<dbReference type="Proteomes" id="UP001589750">
    <property type="component" value="Unassembled WGS sequence"/>
</dbReference>
<evidence type="ECO:0000313" key="8">
    <source>
        <dbReference type="Proteomes" id="UP001589750"/>
    </source>
</evidence>
<dbReference type="PANTHER" id="PTHR30532">
    <property type="entry name" value="IRON III DICITRATE-BINDING PERIPLASMIC PROTEIN"/>
    <property type="match status" value="1"/>
</dbReference>
<feature type="signal peptide" evidence="5">
    <location>
        <begin position="1"/>
        <end position="22"/>
    </location>
</feature>
<dbReference type="InterPro" id="IPR002491">
    <property type="entry name" value="ABC_transptr_periplasmic_BD"/>
</dbReference>
<dbReference type="PROSITE" id="PS51318">
    <property type="entry name" value="TAT"/>
    <property type="match status" value="1"/>
</dbReference>
<dbReference type="PROSITE" id="PS51257">
    <property type="entry name" value="PROKAR_LIPOPROTEIN"/>
    <property type="match status" value="1"/>
</dbReference>
<evidence type="ECO:0000256" key="2">
    <source>
        <dbReference type="ARBA" id="ARBA00008814"/>
    </source>
</evidence>
<dbReference type="InterPro" id="IPR051313">
    <property type="entry name" value="Bact_iron-sidero_bind"/>
</dbReference>
<evidence type="ECO:0000256" key="3">
    <source>
        <dbReference type="ARBA" id="ARBA00022448"/>
    </source>
</evidence>
<evidence type="ECO:0000256" key="5">
    <source>
        <dbReference type="SAM" id="SignalP"/>
    </source>
</evidence>
<keyword evidence="8" id="KW-1185">Reference proteome</keyword>
<dbReference type="PANTHER" id="PTHR30532:SF24">
    <property type="entry name" value="FERRIC ENTEROBACTIN-BINDING PERIPLASMIC PROTEIN FEPB"/>
    <property type="match status" value="1"/>
</dbReference>
<feature type="chain" id="PRO_5046437128" evidence="5">
    <location>
        <begin position="23"/>
        <end position="348"/>
    </location>
</feature>
<dbReference type="Pfam" id="PF01497">
    <property type="entry name" value="Peripla_BP_2"/>
    <property type="match status" value="1"/>
</dbReference>
<organism evidence="7 8">
    <name type="scientific">Nocardioides plantarum</name>
    <dbReference type="NCBI Taxonomy" id="29299"/>
    <lineage>
        <taxon>Bacteria</taxon>
        <taxon>Bacillati</taxon>
        <taxon>Actinomycetota</taxon>
        <taxon>Actinomycetes</taxon>
        <taxon>Propionibacteriales</taxon>
        <taxon>Nocardioidaceae</taxon>
        <taxon>Nocardioides</taxon>
    </lineage>
</organism>
<dbReference type="InterPro" id="IPR006311">
    <property type="entry name" value="TAT_signal"/>
</dbReference>
<sequence length="348" mass="37021">MRPTRRIFLAGTSALALAPLLAACGDDAPGESGPQGKAAEPEKSAFPVTIKHKYGETVIKQAPKRVVVVGLVEQDALLALGIVPVATSNWFGDAPGRIFPWATDLLGDADVPKVIDPANGIPTEEVIGLGPDLIIGLYSGMTEAEYKILSKSANTIAQSGKYADYAEPWQESTLTVARAVGQPEAGQKLVDGADAKVAAAKAAHPEWQGKTAVCVTPYEGLFVYGPQDPRGRILQELGFTFPEQLVDKGAAEFGYSLSEERTGDLAGVDVVVWLDYDGAPAGMKAIFEKTDTFAEGRFFDINDSDGAYYVGQSFVTPLSIPYVLERYVPQLEAAFDGDPATKPPVVKN</sequence>
<dbReference type="EMBL" id="JBHMDG010000016">
    <property type="protein sequence ID" value="MFB9314159.1"/>
    <property type="molecule type" value="Genomic_DNA"/>
</dbReference>
<dbReference type="Gene3D" id="3.40.50.1980">
    <property type="entry name" value="Nitrogenase molybdenum iron protein domain"/>
    <property type="match status" value="2"/>
</dbReference>
<comment type="similarity">
    <text evidence="2">Belongs to the bacterial solute-binding protein 8 family.</text>
</comment>
<evidence type="ECO:0000256" key="4">
    <source>
        <dbReference type="ARBA" id="ARBA00022729"/>
    </source>
</evidence>
<dbReference type="SUPFAM" id="SSF53807">
    <property type="entry name" value="Helical backbone' metal receptor"/>
    <property type="match status" value="1"/>
</dbReference>
<proteinExistence type="inferred from homology"/>
<accession>A0ABV5KBP5</accession>
<reference evidence="7 8" key="1">
    <citation type="submission" date="2024-09" db="EMBL/GenBank/DDBJ databases">
        <authorList>
            <person name="Sun Q."/>
            <person name="Mori K."/>
        </authorList>
    </citation>
    <scope>NUCLEOTIDE SEQUENCE [LARGE SCALE GENOMIC DNA]</scope>
    <source>
        <strain evidence="7 8">JCM 9626</strain>
    </source>
</reference>
<comment type="subcellular location">
    <subcellularLocation>
        <location evidence="1">Cell envelope</location>
    </subcellularLocation>
</comment>
<gene>
    <name evidence="7" type="ORF">ACFFRI_13985</name>
</gene>
<evidence type="ECO:0000256" key="1">
    <source>
        <dbReference type="ARBA" id="ARBA00004196"/>
    </source>
</evidence>
<evidence type="ECO:0000259" key="6">
    <source>
        <dbReference type="PROSITE" id="PS50983"/>
    </source>
</evidence>
<keyword evidence="4 5" id="KW-0732">Signal</keyword>
<name>A0ABV5KBP5_9ACTN</name>
<comment type="caution">
    <text evidence="7">The sequence shown here is derived from an EMBL/GenBank/DDBJ whole genome shotgun (WGS) entry which is preliminary data.</text>
</comment>
<evidence type="ECO:0000313" key="7">
    <source>
        <dbReference type="EMBL" id="MFB9314159.1"/>
    </source>
</evidence>
<keyword evidence="3" id="KW-0813">Transport</keyword>
<feature type="domain" description="Fe/B12 periplasmic-binding" evidence="6">
    <location>
        <begin position="65"/>
        <end position="335"/>
    </location>
</feature>